<sequence length="167" mass="18875">MQILKLAIEWAKAEVFSSRFFIAFGVLFVSASIGFWQLGKTELAKSYIYPMLIAGALLLIVGIGIFYANKSRVTSFAIAYKDNSSKFIDSEIKRTEKSMGEYKTIVFKVIPVIIITAALLIIFIDKPLWRAIGITTIGMMIIILLVDSNANVRLETYHSYLLQEKRH</sequence>
<reference evidence="2 3" key="1">
    <citation type="submission" date="2018-07" db="EMBL/GenBank/DDBJ databases">
        <title>Leeuwenhoekiella genomics.</title>
        <authorList>
            <person name="Tahon G."/>
            <person name="Willems A."/>
        </authorList>
    </citation>
    <scope>NUCLEOTIDE SEQUENCE [LARGE SCALE GENOMIC DNA]</scope>
    <source>
        <strain evidence="2 3">LMG 22550</strain>
    </source>
</reference>
<name>A0A4Q0P8I3_9FLAO</name>
<dbReference type="Proteomes" id="UP000289238">
    <property type="component" value="Unassembled WGS sequence"/>
</dbReference>
<keyword evidence="1" id="KW-0472">Membrane</keyword>
<feature type="transmembrane region" description="Helical" evidence="1">
    <location>
        <begin position="20"/>
        <end position="36"/>
    </location>
</feature>
<dbReference type="EMBL" id="QOVM01000003">
    <property type="protein sequence ID" value="RXG22496.1"/>
    <property type="molecule type" value="Genomic_DNA"/>
</dbReference>
<keyword evidence="3" id="KW-1185">Reference proteome</keyword>
<feature type="transmembrane region" description="Helical" evidence="1">
    <location>
        <begin position="48"/>
        <end position="68"/>
    </location>
</feature>
<feature type="transmembrane region" description="Helical" evidence="1">
    <location>
        <begin position="105"/>
        <end position="123"/>
    </location>
</feature>
<gene>
    <name evidence="2" type="ORF">DSM00_1592</name>
</gene>
<organism evidence="2 3">
    <name type="scientific">Leeuwenhoekiella aequorea</name>
    <dbReference type="NCBI Taxonomy" id="283736"/>
    <lineage>
        <taxon>Bacteria</taxon>
        <taxon>Pseudomonadati</taxon>
        <taxon>Bacteroidota</taxon>
        <taxon>Flavobacteriia</taxon>
        <taxon>Flavobacteriales</taxon>
        <taxon>Flavobacteriaceae</taxon>
        <taxon>Leeuwenhoekiella</taxon>
    </lineage>
</organism>
<dbReference type="AlphaFoldDB" id="A0A4Q0P8I3"/>
<feature type="transmembrane region" description="Helical" evidence="1">
    <location>
        <begin position="129"/>
        <end position="146"/>
    </location>
</feature>
<dbReference type="OrthoDB" id="7868084at2"/>
<accession>A0A4Q0P8I3</accession>
<comment type="caution">
    <text evidence="2">The sequence shown here is derived from an EMBL/GenBank/DDBJ whole genome shotgun (WGS) entry which is preliminary data.</text>
</comment>
<evidence type="ECO:0000256" key="1">
    <source>
        <dbReference type="SAM" id="Phobius"/>
    </source>
</evidence>
<evidence type="ECO:0000313" key="2">
    <source>
        <dbReference type="EMBL" id="RXG22496.1"/>
    </source>
</evidence>
<proteinExistence type="predicted"/>
<evidence type="ECO:0000313" key="3">
    <source>
        <dbReference type="Proteomes" id="UP000289238"/>
    </source>
</evidence>
<dbReference type="RefSeq" id="WP_128757489.1">
    <property type="nucleotide sequence ID" value="NZ_QOVM01000003.1"/>
</dbReference>
<keyword evidence="1" id="KW-1133">Transmembrane helix</keyword>
<protein>
    <submittedName>
        <fullName evidence="2">Uncharacterized protein</fullName>
    </submittedName>
</protein>
<keyword evidence="1" id="KW-0812">Transmembrane</keyword>